<sequence>MVRPCFLVIDPEFPGSISTRKLVIETAKFNVLTAYSGREAIETMRHFPLVSGVVLDADVRDLPCDALVSALKAINPVIPVIAISGPRGTRCTGADHHLESFDPRKLLEILSALYPEETTQIEKRNEELEREN</sequence>
<dbReference type="Gene3D" id="3.40.50.2300">
    <property type="match status" value="1"/>
</dbReference>
<keyword evidence="1" id="KW-0238">DNA-binding</keyword>
<proteinExistence type="predicted"/>
<comment type="caution">
    <text evidence="1">The sequence shown here is derived from an EMBL/GenBank/DDBJ whole genome shotgun (WGS) entry which is preliminary data.</text>
</comment>
<evidence type="ECO:0000313" key="2">
    <source>
        <dbReference type="Proteomes" id="UP000538666"/>
    </source>
</evidence>
<dbReference type="OrthoDB" id="120956at2"/>
<dbReference type="EMBL" id="JACHEK010000005">
    <property type="protein sequence ID" value="MBB6144620.1"/>
    <property type="molecule type" value="Genomic_DNA"/>
</dbReference>
<evidence type="ECO:0000313" key="1">
    <source>
        <dbReference type="EMBL" id="MBB6144620.1"/>
    </source>
</evidence>
<dbReference type="RefSeq" id="WP_050059782.1">
    <property type="nucleotide sequence ID" value="NZ_JACHEK010000005.1"/>
</dbReference>
<reference evidence="1 2" key="1">
    <citation type="submission" date="2020-08" db="EMBL/GenBank/DDBJ databases">
        <title>Genomic Encyclopedia of Type Strains, Phase IV (KMG-IV): sequencing the most valuable type-strain genomes for metagenomic binning, comparative biology and taxonomic classification.</title>
        <authorList>
            <person name="Goeker M."/>
        </authorList>
    </citation>
    <scope>NUCLEOTIDE SEQUENCE [LARGE SCALE GENOMIC DNA]</scope>
    <source>
        <strain evidence="1 2">DSM 103733</strain>
    </source>
</reference>
<dbReference type="Proteomes" id="UP000538666">
    <property type="component" value="Unassembled WGS sequence"/>
</dbReference>
<gene>
    <name evidence="1" type="ORF">HNQ77_002576</name>
</gene>
<name>A0A841JTY9_9BACT</name>
<dbReference type="GO" id="GO:0003677">
    <property type="term" value="F:DNA binding"/>
    <property type="evidence" value="ECO:0007669"/>
    <property type="project" value="UniProtKB-KW"/>
</dbReference>
<dbReference type="SUPFAM" id="SSF52172">
    <property type="entry name" value="CheY-like"/>
    <property type="match status" value="1"/>
</dbReference>
<dbReference type="AlphaFoldDB" id="A0A841JTY9"/>
<keyword evidence="2" id="KW-1185">Reference proteome</keyword>
<organism evidence="1 2">
    <name type="scientific">Silvibacterium bohemicum</name>
    <dbReference type="NCBI Taxonomy" id="1577686"/>
    <lineage>
        <taxon>Bacteria</taxon>
        <taxon>Pseudomonadati</taxon>
        <taxon>Acidobacteriota</taxon>
        <taxon>Terriglobia</taxon>
        <taxon>Terriglobales</taxon>
        <taxon>Acidobacteriaceae</taxon>
        <taxon>Silvibacterium</taxon>
    </lineage>
</organism>
<accession>A0A841JTY9</accession>
<protein>
    <submittedName>
        <fullName evidence="1">DNA-binding response OmpR family regulator</fullName>
    </submittedName>
</protein>
<dbReference type="InterPro" id="IPR011006">
    <property type="entry name" value="CheY-like_superfamily"/>
</dbReference>